<feature type="transmembrane region" description="Helical" evidence="1">
    <location>
        <begin position="260"/>
        <end position="283"/>
    </location>
</feature>
<feature type="transmembrane region" description="Helical" evidence="1">
    <location>
        <begin position="215"/>
        <end position="235"/>
    </location>
</feature>
<dbReference type="InterPro" id="IPR043745">
    <property type="entry name" value="DUF5690"/>
</dbReference>
<dbReference type="AlphaFoldDB" id="A0A4U1BQM6"/>
<keyword evidence="1" id="KW-0472">Membrane</keyword>
<dbReference type="Pfam" id="PF18943">
    <property type="entry name" value="DUF5690"/>
    <property type="match status" value="1"/>
</dbReference>
<feature type="transmembrane region" description="Helical" evidence="1">
    <location>
        <begin position="136"/>
        <end position="156"/>
    </location>
</feature>
<reference evidence="2 3" key="1">
    <citation type="submission" date="2019-04" db="EMBL/GenBank/DDBJ databases">
        <authorList>
            <person name="Hwang J.C."/>
        </authorList>
    </citation>
    <scope>NUCLEOTIDE SEQUENCE [LARGE SCALE GENOMIC DNA]</scope>
    <source>
        <strain evidence="2 3">IMCC35002</strain>
    </source>
</reference>
<feature type="transmembrane region" description="Helical" evidence="1">
    <location>
        <begin position="319"/>
        <end position="341"/>
    </location>
</feature>
<name>A0A4U1BQM6_9GAMM</name>
<sequence>MSLPLTRFWFVVHAASAAFLTYFCMYAYRKPFTAASFDSAPLWLGVLDYKIALIIAQLLGYALSKVIGIKVISEMPNHRRAITLFSLVMLSQLALVLFALLPNQWGLLCLFLNGLPLGMIWGLVFSYLEGRTVTEVLAAVLASSLIIASGAVKSIGQAVMLYGGVSEHWMPAVTGMLFALPLAASVFSLSKIPAPSEHDQRQRQPRRPMNRQQRHAFFHQYRGGIVLLIFSYFLFTALRDFSDNFAIELWTELGYGDTPAIFTTASVPVALLVLGSLALVMVIRDNRRAFLVNQLIVLSGCLCLGGATLAYQAGLIDGLSWFICLSCGLYLSYIPFNCFLFERFIACSGSCANAGFLIYLADAVGYIGSVGIMLYRTLLAPEQNYLTFFLTASLACAALGMVCVSLAMAYFWRQTPKSHLPPYPIHKRSVPA</sequence>
<feature type="transmembrane region" description="Helical" evidence="1">
    <location>
        <begin position="81"/>
        <end position="99"/>
    </location>
</feature>
<accession>A0A4U1BQM6</accession>
<evidence type="ECO:0000256" key="1">
    <source>
        <dbReference type="SAM" id="Phobius"/>
    </source>
</evidence>
<dbReference type="InterPro" id="IPR036259">
    <property type="entry name" value="MFS_trans_sf"/>
</dbReference>
<dbReference type="SUPFAM" id="SSF103473">
    <property type="entry name" value="MFS general substrate transporter"/>
    <property type="match status" value="1"/>
</dbReference>
<feature type="transmembrane region" description="Helical" evidence="1">
    <location>
        <begin position="387"/>
        <end position="412"/>
    </location>
</feature>
<keyword evidence="1" id="KW-0812">Transmembrane</keyword>
<gene>
    <name evidence="2" type="ORF">FCL42_05720</name>
</gene>
<organism evidence="2 3">
    <name type="scientific">Ferrimonas aestuarii</name>
    <dbReference type="NCBI Taxonomy" id="2569539"/>
    <lineage>
        <taxon>Bacteria</taxon>
        <taxon>Pseudomonadati</taxon>
        <taxon>Pseudomonadota</taxon>
        <taxon>Gammaproteobacteria</taxon>
        <taxon>Alteromonadales</taxon>
        <taxon>Ferrimonadaceae</taxon>
        <taxon>Ferrimonas</taxon>
    </lineage>
</organism>
<feature type="transmembrane region" description="Helical" evidence="1">
    <location>
        <begin position="105"/>
        <end position="124"/>
    </location>
</feature>
<keyword evidence="3" id="KW-1185">Reference proteome</keyword>
<feature type="transmembrane region" description="Helical" evidence="1">
    <location>
        <begin position="168"/>
        <end position="194"/>
    </location>
</feature>
<dbReference type="OrthoDB" id="182994at2"/>
<protein>
    <submittedName>
        <fullName evidence="2">MFS transporter</fullName>
    </submittedName>
</protein>
<dbReference type="Proteomes" id="UP000305675">
    <property type="component" value="Unassembled WGS sequence"/>
</dbReference>
<proteinExistence type="predicted"/>
<feature type="transmembrane region" description="Helical" evidence="1">
    <location>
        <begin position="7"/>
        <end position="28"/>
    </location>
</feature>
<feature type="transmembrane region" description="Helical" evidence="1">
    <location>
        <begin position="40"/>
        <end position="60"/>
    </location>
</feature>
<dbReference type="EMBL" id="SWCJ01000003">
    <property type="protein sequence ID" value="TKB56632.1"/>
    <property type="molecule type" value="Genomic_DNA"/>
</dbReference>
<dbReference type="RefSeq" id="WP_136862436.1">
    <property type="nucleotide sequence ID" value="NZ_SWCJ01000003.1"/>
</dbReference>
<feature type="transmembrane region" description="Helical" evidence="1">
    <location>
        <begin position="295"/>
        <end position="313"/>
    </location>
</feature>
<comment type="caution">
    <text evidence="2">The sequence shown here is derived from an EMBL/GenBank/DDBJ whole genome shotgun (WGS) entry which is preliminary data.</text>
</comment>
<feature type="transmembrane region" description="Helical" evidence="1">
    <location>
        <begin position="353"/>
        <end position="375"/>
    </location>
</feature>
<keyword evidence="1" id="KW-1133">Transmembrane helix</keyword>
<evidence type="ECO:0000313" key="2">
    <source>
        <dbReference type="EMBL" id="TKB56632.1"/>
    </source>
</evidence>
<evidence type="ECO:0000313" key="3">
    <source>
        <dbReference type="Proteomes" id="UP000305675"/>
    </source>
</evidence>